<feature type="region of interest" description="Disordered" evidence="2">
    <location>
        <begin position="402"/>
        <end position="432"/>
    </location>
</feature>
<dbReference type="VEuPathDB" id="MicrosporidiaDB:EHP00_1770"/>
<dbReference type="AlphaFoldDB" id="A0A1W0E2I3"/>
<dbReference type="SMR" id="A0A1W0E2I3"/>
<dbReference type="EMBL" id="MNPJ01000033">
    <property type="protein sequence ID" value="OQS53455.1"/>
    <property type="molecule type" value="Genomic_DNA"/>
</dbReference>
<feature type="compositionally biased region" description="Low complexity" evidence="2">
    <location>
        <begin position="413"/>
        <end position="432"/>
    </location>
</feature>
<name>A0A1W0E2I3_9MICR</name>
<evidence type="ECO:0000313" key="3">
    <source>
        <dbReference type="EMBL" id="OQS53455.1"/>
    </source>
</evidence>
<dbReference type="Proteomes" id="UP000192758">
    <property type="component" value="Unassembled WGS sequence"/>
</dbReference>
<gene>
    <name evidence="3" type="primary">PTP3</name>
    <name evidence="3" type="ORF">EHP00_1770</name>
</gene>
<organism evidence="3 4">
    <name type="scientific">Ecytonucleospora hepatopenaei</name>
    <dbReference type="NCBI Taxonomy" id="646526"/>
    <lineage>
        <taxon>Eukaryota</taxon>
        <taxon>Fungi</taxon>
        <taxon>Fungi incertae sedis</taxon>
        <taxon>Microsporidia</taxon>
        <taxon>Enterocytozoonidae</taxon>
        <taxon>Ecytonucleospora</taxon>
    </lineage>
</organism>
<reference evidence="3 4" key="1">
    <citation type="journal article" date="2017" name="Environ. Microbiol.">
        <title>Decay of the glycolytic pathway and adaptation to intranuclear parasitism within Enterocytozoonidae microsporidia.</title>
        <authorList>
            <person name="Wiredu Boakye D."/>
            <person name="Jaroenlak P."/>
            <person name="Prachumwat A."/>
            <person name="Williams T.A."/>
            <person name="Bateman K.S."/>
            <person name="Itsathitphaisarn O."/>
            <person name="Sritunyalucksana K."/>
            <person name="Paszkiewicz K.H."/>
            <person name="Moore K.A."/>
            <person name="Stentiford G.D."/>
            <person name="Williams B.A."/>
        </authorList>
    </citation>
    <scope>NUCLEOTIDE SEQUENCE [LARGE SCALE GENOMIC DNA]</scope>
    <source>
        <strain evidence="3 4">TH1</strain>
    </source>
</reference>
<comment type="caution">
    <text evidence="3">The sequence shown here is derived from an EMBL/GenBank/DDBJ whole genome shotgun (WGS) entry which is preliminary data.</text>
</comment>
<evidence type="ECO:0000256" key="1">
    <source>
        <dbReference type="SAM" id="Coils"/>
    </source>
</evidence>
<proteinExistence type="predicted"/>
<accession>A0A1W0E2I3</accession>
<sequence length="454" mass="51799">MLDEQFAESQKALDELVQHAYDTSIDMGMTPEEAQANSEATRSYVETYHDYLSQGYSPQEADDRARKIFGNPENIAPNASNLFGNNKAKDVSRKTAEEITPGSLGTQYPHEYLMKEAETAKRIEEQHLNDRKKAGKILTDALKQDQQLRDMINQKWETVKTFLEEIQQMKNQTIQGRHETNNILPAALQEDGIKETFEEKKETYEQLANSVDDLPKEMTYDELLKTRDRDSKMMDKLTKQVEEYFTTKQEQDQAKDEMIQKNTEEFEKEEIQEREENELKGNQAFTEQIDSVMMEAEEHRANEQAIFEENVTTIVQHAGQTAHDNVLAMGGTQEEAQEAQQHAEELKQNQINKEIEEAQGAVKDELLKKMDEETAETMSHHIATVHELGPKYAETAQKNRTEMSDVQLPPGMSSSPTASSSSSSSTNTVTNTTVNNITVNHVTHVTLRRITLKF</sequence>
<keyword evidence="1" id="KW-0175">Coiled coil</keyword>
<feature type="coiled-coil region" evidence="1">
    <location>
        <begin position="329"/>
        <end position="359"/>
    </location>
</feature>
<protein>
    <submittedName>
        <fullName evidence="3">PTP3</fullName>
    </submittedName>
</protein>
<evidence type="ECO:0000313" key="4">
    <source>
        <dbReference type="Proteomes" id="UP000192758"/>
    </source>
</evidence>
<keyword evidence="4" id="KW-1185">Reference proteome</keyword>
<evidence type="ECO:0000256" key="2">
    <source>
        <dbReference type="SAM" id="MobiDB-lite"/>
    </source>
</evidence>